<evidence type="ECO:0000259" key="3">
    <source>
        <dbReference type="Pfam" id="PF00107"/>
    </source>
</evidence>
<dbReference type="Pfam" id="PF08240">
    <property type="entry name" value="ADH_N"/>
    <property type="match status" value="1"/>
</dbReference>
<dbReference type="Proteomes" id="UP001321506">
    <property type="component" value="Unassembled WGS sequence"/>
</dbReference>
<keyword evidence="2" id="KW-0560">Oxidoreductase</keyword>
<evidence type="ECO:0000313" key="6">
    <source>
        <dbReference type="Proteomes" id="UP001321506"/>
    </source>
</evidence>
<dbReference type="PANTHER" id="PTHR43401">
    <property type="entry name" value="L-THREONINE 3-DEHYDROGENASE"/>
    <property type="match status" value="1"/>
</dbReference>
<dbReference type="GO" id="GO:0016491">
    <property type="term" value="F:oxidoreductase activity"/>
    <property type="evidence" value="ECO:0007669"/>
    <property type="project" value="UniProtKB-KW"/>
</dbReference>
<feature type="domain" description="Alcohol dehydrogenase-like N-terminal" evidence="4">
    <location>
        <begin position="25"/>
        <end position="138"/>
    </location>
</feature>
<dbReference type="InterPro" id="IPR050129">
    <property type="entry name" value="Zn_alcohol_dh"/>
</dbReference>
<comment type="cofactor">
    <cofactor evidence="1">
        <name>Zn(2+)</name>
        <dbReference type="ChEBI" id="CHEBI:29105"/>
    </cofactor>
</comment>
<accession>A0AAW6T563</accession>
<dbReference type="SUPFAM" id="SSF51735">
    <property type="entry name" value="NAD(P)-binding Rossmann-fold domains"/>
    <property type="match status" value="1"/>
</dbReference>
<proteinExistence type="predicted"/>
<sequence length="344" mass="36023">MRAIVKTAPEPGALEFREVETPVPQPGQALIKITGAGICGTDIAIWRWHEQIVGQYNAIFPLVPGHEMAGTVVESTTGELAPGTLVGVNPQIACGRCEYCAVGRSTLCVRRVFIGGGINGGWAEYAVVPEKNCFAVPEGCDPAVAPLMEPLAVAAHAVIERVPPVPGDLVAVIGCGPIGLLTLVLARNAGASNVVVTGTGADAARLELARELGGIPVNIDEADPVDVVRSLGWDGADIVYETSGNPAVPEQAISMARRGGRLALVGLASRPSELLMTPIVLRELELIGSRGYSESTWNALLRVLPAVHVDALKVVSHRMPLTDVETALELLTSSRSANKILLVP</sequence>
<dbReference type="PANTHER" id="PTHR43401:SF2">
    <property type="entry name" value="L-THREONINE 3-DEHYDROGENASE"/>
    <property type="match status" value="1"/>
</dbReference>
<dbReference type="Gene3D" id="3.40.50.720">
    <property type="entry name" value="NAD(P)-binding Rossmann-like Domain"/>
    <property type="match status" value="1"/>
</dbReference>
<evidence type="ECO:0000256" key="1">
    <source>
        <dbReference type="ARBA" id="ARBA00001947"/>
    </source>
</evidence>
<organism evidence="5 6">
    <name type="scientific">Ruicaihuangia caeni</name>
    <dbReference type="NCBI Taxonomy" id="3042517"/>
    <lineage>
        <taxon>Bacteria</taxon>
        <taxon>Bacillati</taxon>
        <taxon>Actinomycetota</taxon>
        <taxon>Actinomycetes</taxon>
        <taxon>Micrococcales</taxon>
        <taxon>Microbacteriaceae</taxon>
        <taxon>Ruicaihuangia</taxon>
    </lineage>
</organism>
<dbReference type="Gene3D" id="3.90.180.10">
    <property type="entry name" value="Medium-chain alcohol dehydrogenases, catalytic domain"/>
    <property type="match status" value="1"/>
</dbReference>
<dbReference type="EMBL" id="JASATX010000003">
    <property type="protein sequence ID" value="MDI2098887.1"/>
    <property type="molecule type" value="Genomic_DNA"/>
</dbReference>
<comment type="caution">
    <text evidence="5">The sequence shown here is derived from an EMBL/GenBank/DDBJ whole genome shotgun (WGS) entry which is preliminary data.</text>
</comment>
<dbReference type="InterPro" id="IPR013149">
    <property type="entry name" value="ADH-like_C"/>
</dbReference>
<dbReference type="InterPro" id="IPR011032">
    <property type="entry name" value="GroES-like_sf"/>
</dbReference>
<dbReference type="InterPro" id="IPR013154">
    <property type="entry name" value="ADH-like_N"/>
</dbReference>
<name>A0AAW6T563_9MICO</name>
<evidence type="ECO:0000313" key="5">
    <source>
        <dbReference type="EMBL" id="MDI2098887.1"/>
    </source>
</evidence>
<dbReference type="SUPFAM" id="SSF50129">
    <property type="entry name" value="GroES-like"/>
    <property type="match status" value="1"/>
</dbReference>
<dbReference type="InterPro" id="IPR036291">
    <property type="entry name" value="NAD(P)-bd_dom_sf"/>
</dbReference>
<dbReference type="AlphaFoldDB" id="A0AAW6T563"/>
<gene>
    <name evidence="5" type="ORF">QF206_07920</name>
</gene>
<feature type="domain" description="Alcohol dehydrogenase-like C-terminal" evidence="3">
    <location>
        <begin position="177"/>
        <end position="303"/>
    </location>
</feature>
<reference evidence="5 6" key="1">
    <citation type="submission" date="2023-04" db="EMBL/GenBank/DDBJ databases">
        <title>Klugiella caeni sp. nov. isolated from the sludge of biochemical tank.</title>
        <authorList>
            <person name="Geng K."/>
        </authorList>
    </citation>
    <scope>NUCLEOTIDE SEQUENCE [LARGE SCALE GENOMIC DNA]</scope>
    <source>
        <strain evidence="5 6">YN-L-19</strain>
    </source>
</reference>
<evidence type="ECO:0000259" key="4">
    <source>
        <dbReference type="Pfam" id="PF08240"/>
    </source>
</evidence>
<evidence type="ECO:0000256" key="2">
    <source>
        <dbReference type="ARBA" id="ARBA00023002"/>
    </source>
</evidence>
<dbReference type="RefSeq" id="WP_281488680.1">
    <property type="nucleotide sequence ID" value="NZ_JASATX010000003.1"/>
</dbReference>
<dbReference type="Pfam" id="PF00107">
    <property type="entry name" value="ADH_zinc_N"/>
    <property type="match status" value="1"/>
</dbReference>
<protein>
    <submittedName>
        <fullName evidence="5">Alcohol dehydrogenase catalytic domain-containing protein</fullName>
    </submittedName>
</protein>
<keyword evidence="6" id="KW-1185">Reference proteome</keyword>